<dbReference type="Proteomes" id="UP001642484">
    <property type="component" value="Unassembled WGS sequence"/>
</dbReference>
<name>A0ABP0N483_9DINO</name>
<sequence length="728" mass="79106">MGCSSSAGRGTNAQHDVCVTCASPVLAPEDFAPFFGDWIMKACAEMKLSCISSRPQLGPELPKAGSRLERQLRAAILNSKVAVCILNMTKGCEMPPPGIKAEVTWASQRNIPVVPFYDADRYDWKEAATWKVEIPICFRWGLGPVRYKRQAHEEAKEQLRAALRAAMKDLEFRGSTQEQEQKEQQRLQQVAQSLGGGAEGGGEFSRAELRLREARHSSSASQEAAARRAALVAEEADLEDVALGLDRSDFERAGLVPQRLERTNSMRDINLDSALAILARGAAQTRDPLAAREGGCQLQLISEDVNQELLQGGDPKHRILAPVKGILRKAKGVAAGGAGGLPSGTVKQLRLSPEALEQRRFRFSVQLLQNHLDQLQTDDVHELITVLKCLQGGEQPLVLRSLRLLKAFLEAHVVLHDRALQQGLIESVVDVMRQQAEVDVLTLGVACLSAVLRGAAQRGMLGPEALNFCGRSEVPPLAQEDLVTSISKSGGVPAILDGNDSICFLSTKTKLSGIDAVSPQASSAPLRGRHVPDAVSGEAVGDEGGKVLSVSGTVLAGTGHSLGRVTSTCQAVAASIPRLLLVEDKRLLAPLPPLLQAEGAKCSFKELYSWTASMKASRKSRERQASHKLRGLMGSEWILCAGLFAIQMNQDCFAWDDVVGNECDASNSGQNHWLQRKLSRPSTQQFASCRSPGRRRRRLKRPTVHHNIVYRWPFKPRQAGSGFQVSQA</sequence>
<evidence type="ECO:0000313" key="3">
    <source>
        <dbReference type="Proteomes" id="UP001642484"/>
    </source>
</evidence>
<accession>A0ABP0N483</accession>
<reference evidence="2 3" key="1">
    <citation type="submission" date="2024-02" db="EMBL/GenBank/DDBJ databases">
        <authorList>
            <person name="Chen Y."/>
            <person name="Shah S."/>
            <person name="Dougan E. K."/>
            <person name="Thang M."/>
            <person name="Chan C."/>
        </authorList>
    </citation>
    <scope>NUCLEOTIDE SEQUENCE [LARGE SCALE GENOMIC DNA]</scope>
</reference>
<comment type="caution">
    <text evidence="2">The sequence shown here is derived from an EMBL/GenBank/DDBJ whole genome shotgun (WGS) entry which is preliminary data.</text>
</comment>
<protein>
    <recommendedName>
        <fullName evidence="4">TIR domain-containing protein</fullName>
    </recommendedName>
</protein>
<evidence type="ECO:0000256" key="1">
    <source>
        <dbReference type="SAM" id="MobiDB-lite"/>
    </source>
</evidence>
<keyword evidence="3" id="KW-1185">Reference proteome</keyword>
<proteinExistence type="predicted"/>
<organism evidence="2 3">
    <name type="scientific">Durusdinium trenchii</name>
    <dbReference type="NCBI Taxonomy" id="1381693"/>
    <lineage>
        <taxon>Eukaryota</taxon>
        <taxon>Sar</taxon>
        <taxon>Alveolata</taxon>
        <taxon>Dinophyceae</taxon>
        <taxon>Suessiales</taxon>
        <taxon>Symbiodiniaceae</taxon>
        <taxon>Durusdinium</taxon>
    </lineage>
</organism>
<evidence type="ECO:0000313" key="2">
    <source>
        <dbReference type="EMBL" id="CAK9058590.1"/>
    </source>
</evidence>
<dbReference type="EMBL" id="CAXAMN010021362">
    <property type="protein sequence ID" value="CAK9058590.1"/>
    <property type="molecule type" value="Genomic_DNA"/>
</dbReference>
<gene>
    <name evidence="2" type="ORF">CCMP2556_LOCUS28890</name>
</gene>
<evidence type="ECO:0008006" key="4">
    <source>
        <dbReference type="Google" id="ProtNLM"/>
    </source>
</evidence>
<feature type="region of interest" description="Disordered" evidence="1">
    <location>
        <begin position="173"/>
        <end position="202"/>
    </location>
</feature>